<feature type="transmembrane region" description="Helical" evidence="1">
    <location>
        <begin position="372"/>
        <end position="399"/>
    </location>
</feature>
<gene>
    <name evidence="2" type="ORF">D7I47_08075</name>
</gene>
<dbReference type="AlphaFoldDB" id="A0A387B3L8"/>
<dbReference type="KEGG" id="lyd:D7I47_08075"/>
<keyword evidence="1" id="KW-0812">Transmembrane</keyword>
<feature type="transmembrane region" description="Helical" evidence="1">
    <location>
        <begin position="58"/>
        <end position="81"/>
    </location>
</feature>
<feature type="transmembrane region" description="Helical" evidence="1">
    <location>
        <begin position="233"/>
        <end position="251"/>
    </location>
</feature>
<dbReference type="Proteomes" id="UP000278886">
    <property type="component" value="Chromosome"/>
</dbReference>
<keyword evidence="3" id="KW-1185">Reference proteome</keyword>
<feature type="transmembrane region" description="Helical" evidence="1">
    <location>
        <begin position="411"/>
        <end position="433"/>
    </location>
</feature>
<feature type="transmembrane region" description="Helical" evidence="1">
    <location>
        <begin position="445"/>
        <end position="473"/>
    </location>
</feature>
<evidence type="ECO:0008006" key="4">
    <source>
        <dbReference type="Google" id="ProtNLM"/>
    </source>
</evidence>
<feature type="transmembrane region" description="Helical" evidence="1">
    <location>
        <begin position="301"/>
        <end position="323"/>
    </location>
</feature>
<evidence type="ECO:0000256" key="1">
    <source>
        <dbReference type="SAM" id="Phobius"/>
    </source>
</evidence>
<organism evidence="2 3">
    <name type="scientific">Protaetiibacter intestinalis</name>
    <dbReference type="NCBI Taxonomy" id="2419774"/>
    <lineage>
        <taxon>Bacteria</taxon>
        <taxon>Bacillati</taxon>
        <taxon>Actinomycetota</taxon>
        <taxon>Actinomycetes</taxon>
        <taxon>Micrococcales</taxon>
        <taxon>Microbacteriaceae</taxon>
        <taxon>Protaetiibacter</taxon>
    </lineage>
</organism>
<keyword evidence="1" id="KW-0472">Membrane</keyword>
<keyword evidence="1" id="KW-1133">Transmembrane helix</keyword>
<feature type="transmembrane region" description="Helical" evidence="1">
    <location>
        <begin position="329"/>
        <end position="360"/>
    </location>
</feature>
<feature type="transmembrane region" description="Helical" evidence="1">
    <location>
        <begin position="169"/>
        <end position="191"/>
    </location>
</feature>
<sequence length="524" mass="53002">MVATVLRLRFRILGNQLASSPWQLVGFVFGALAALGALSVALLGLVLLPGVGLDGVRLVMTIVGALLVVGWAVAPLVAGGVDTTIDAARLAPFPLSTRQVMLALTAVGFAGVPGIVTGVGVLAGFIAWVRWPVALAAAVVCLPLAALSCVLVSRTVASFTTRAGRLRNAFALVVFGLLVMTGPILTGLFELLGGAGEQFGDRIVAVVGGISWTPVGAVWAVPGDLAAGAYGEAAIKFAIAVGTVAALWLLWRRNVRAAVLTPPRRTAARGGRLGWFGILPTGGTGATWARSLKYWLGDPRYLRNLVIVVLLPGLFAFAAGGLVTSTPFAFAGVLPAVLLGLVPYVDVAFDGTAFATVLATGIRGRADRAGRLLGALTAGGPLVVVIAVVTVGLSGNWMLLPGVLGTSLGALLAGLGICAVSSAFLVIPVPASGDNIFKRVPGQGFVVGLAFFGLTALAGLLTLPALALTIAAAVRLGPLASWAALLVGLAIGAGAAWGGIVWGGRIFDRGGATLLARVRATSGY</sequence>
<proteinExistence type="predicted"/>
<feature type="transmembrane region" description="Helical" evidence="1">
    <location>
        <begin position="102"/>
        <end position="128"/>
    </location>
</feature>
<protein>
    <recommendedName>
        <fullName evidence="4">Transporter</fullName>
    </recommendedName>
</protein>
<dbReference type="OrthoDB" id="3261041at2"/>
<feature type="transmembrane region" description="Helical" evidence="1">
    <location>
        <begin position="21"/>
        <end position="46"/>
    </location>
</feature>
<feature type="transmembrane region" description="Helical" evidence="1">
    <location>
        <begin position="479"/>
        <end position="502"/>
    </location>
</feature>
<reference evidence="3" key="1">
    <citation type="submission" date="2018-09" db="EMBL/GenBank/DDBJ databases">
        <title>Genome sequencing of strain 2DFWR-13.</title>
        <authorList>
            <person name="Heo J."/>
            <person name="Kim S.-J."/>
            <person name="Kwon S.-W."/>
        </authorList>
    </citation>
    <scope>NUCLEOTIDE SEQUENCE [LARGE SCALE GENOMIC DNA]</scope>
    <source>
        <strain evidence="3">2DFWR-13</strain>
    </source>
</reference>
<evidence type="ECO:0000313" key="3">
    <source>
        <dbReference type="Proteomes" id="UP000278886"/>
    </source>
</evidence>
<dbReference type="EMBL" id="CP032630">
    <property type="protein sequence ID" value="AYF98214.1"/>
    <property type="molecule type" value="Genomic_DNA"/>
</dbReference>
<accession>A0A387B3L8</accession>
<feature type="transmembrane region" description="Helical" evidence="1">
    <location>
        <begin position="134"/>
        <end position="157"/>
    </location>
</feature>
<dbReference type="RefSeq" id="WP_120762561.1">
    <property type="nucleotide sequence ID" value="NZ_CP032630.1"/>
</dbReference>
<name>A0A387B3L8_9MICO</name>
<evidence type="ECO:0000313" key="2">
    <source>
        <dbReference type="EMBL" id="AYF98214.1"/>
    </source>
</evidence>